<dbReference type="Proteomes" id="UP001064489">
    <property type="component" value="Chromosome 4"/>
</dbReference>
<evidence type="ECO:0000313" key="2">
    <source>
        <dbReference type="EMBL" id="KAI9182793.1"/>
    </source>
</evidence>
<proteinExistence type="predicted"/>
<dbReference type="EMBL" id="JAJSOW010000101">
    <property type="protein sequence ID" value="KAI9182793.1"/>
    <property type="molecule type" value="Genomic_DNA"/>
</dbReference>
<feature type="region of interest" description="Disordered" evidence="1">
    <location>
        <begin position="66"/>
        <end position="91"/>
    </location>
</feature>
<keyword evidence="3" id="KW-1185">Reference proteome</keyword>
<protein>
    <submittedName>
        <fullName evidence="2">Uncharacterized protein</fullName>
    </submittedName>
</protein>
<organism evidence="2 3">
    <name type="scientific">Acer negundo</name>
    <name type="common">Box elder</name>
    <dbReference type="NCBI Taxonomy" id="4023"/>
    <lineage>
        <taxon>Eukaryota</taxon>
        <taxon>Viridiplantae</taxon>
        <taxon>Streptophyta</taxon>
        <taxon>Embryophyta</taxon>
        <taxon>Tracheophyta</taxon>
        <taxon>Spermatophyta</taxon>
        <taxon>Magnoliopsida</taxon>
        <taxon>eudicotyledons</taxon>
        <taxon>Gunneridae</taxon>
        <taxon>Pentapetalae</taxon>
        <taxon>rosids</taxon>
        <taxon>malvids</taxon>
        <taxon>Sapindales</taxon>
        <taxon>Sapindaceae</taxon>
        <taxon>Hippocastanoideae</taxon>
        <taxon>Acereae</taxon>
        <taxon>Acer</taxon>
    </lineage>
</organism>
<evidence type="ECO:0000256" key="1">
    <source>
        <dbReference type="SAM" id="MobiDB-lite"/>
    </source>
</evidence>
<gene>
    <name evidence="2" type="ORF">LWI28_028943</name>
</gene>
<reference evidence="2" key="2">
    <citation type="submission" date="2023-02" db="EMBL/GenBank/DDBJ databases">
        <authorList>
            <person name="Swenson N.G."/>
            <person name="Wegrzyn J.L."/>
            <person name="Mcevoy S.L."/>
        </authorList>
    </citation>
    <scope>NUCLEOTIDE SEQUENCE</scope>
    <source>
        <strain evidence="2">91603</strain>
        <tissue evidence="2">Leaf</tissue>
    </source>
</reference>
<reference evidence="2" key="1">
    <citation type="journal article" date="2022" name="Plant J.">
        <title>Strategies of tolerance reflected in two North American maple genomes.</title>
        <authorList>
            <person name="McEvoy S.L."/>
            <person name="Sezen U.U."/>
            <person name="Trouern-Trend A."/>
            <person name="McMahon S.M."/>
            <person name="Schaberg P.G."/>
            <person name="Yang J."/>
            <person name="Wegrzyn J.L."/>
            <person name="Swenson N.G."/>
        </authorList>
    </citation>
    <scope>NUCLEOTIDE SEQUENCE</scope>
    <source>
        <strain evidence="2">91603</strain>
    </source>
</reference>
<name>A0AAD5J2Y6_ACENE</name>
<dbReference type="AlphaFoldDB" id="A0AAD5J2Y6"/>
<sequence>MRGALASKSFDFGNDDKNNVGDFSSESVLNYVKVMDLATFLEKLLASEASNVPPEVGFRGEQELMLTGNDEAPAQGNSGPQHPAFQKTKTL</sequence>
<accession>A0AAD5J2Y6</accession>
<evidence type="ECO:0000313" key="3">
    <source>
        <dbReference type="Proteomes" id="UP001064489"/>
    </source>
</evidence>
<comment type="caution">
    <text evidence="2">The sequence shown here is derived from an EMBL/GenBank/DDBJ whole genome shotgun (WGS) entry which is preliminary data.</text>
</comment>